<evidence type="ECO:0000256" key="3">
    <source>
        <dbReference type="PROSITE-ProRule" id="PRU00023"/>
    </source>
</evidence>
<dbReference type="SMART" id="SM00248">
    <property type="entry name" value="ANK"/>
    <property type="match status" value="8"/>
</dbReference>
<dbReference type="Proteomes" id="UP001147746">
    <property type="component" value="Unassembled WGS sequence"/>
</dbReference>
<reference evidence="4" key="1">
    <citation type="submission" date="2022-12" db="EMBL/GenBank/DDBJ databases">
        <authorList>
            <person name="Petersen C."/>
        </authorList>
    </citation>
    <scope>NUCLEOTIDE SEQUENCE</scope>
    <source>
        <strain evidence="4">IBT 21472</strain>
    </source>
</reference>
<organism evidence="4 5">
    <name type="scientific">Penicillium atrosanguineum</name>
    <dbReference type="NCBI Taxonomy" id="1132637"/>
    <lineage>
        <taxon>Eukaryota</taxon>
        <taxon>Fungi</taxon>
        <taxon>Dikarya</taxon>
        <taxon>Ascomycota</taxon>
        <taxon>Pezizomycotina</taxon>
        <taxon>Eurotiomycetes</taxon>
        <taxon>Eurotiomycetidae</taxon>
        <taxon>Eurotiales</taxon>
        <taxon>Aspergillaceae</taxon>
        <taxon>Penicillium</taxon>
    </lineage>
</organism>
<dbReference type="PANTHER" id="PTHR24198">
    <property type="entry name" value="ANKYRIN REPEAT AND PROTEIN KINASE DOMAIN-CONTAINING PROTEIN"/>
    <property type="match status" value="1"/>
</dbReference>
<dbReference type="PROSITE" id="PS50088">
    <property type="entry name" value="ANK_REPEAT"/>
    <property type="match status" value="5"/>
</dbReference>
<feature type="repeat" description="ANK" evidence="3">
    <location>
        <begin position="112"/>
        <end position="144"/>
    </location>
</feature>
<dbReference type="InterPro" id="IPR002110">
    <property type="entry name" value="Ankyrin_rpt"/>
</dbReference>
<dbReference type="PRINTS" id="PR01415">
    <property type="entry name" value="ANKYRIN"/>
</dbReference>
<dbReference type="InterPro" id="IPR036770">
    <property type="entry name" value="Ankyrin_rpt-contain_sf"/>
</dbReference>
<dbReference type="SUPFAM" id="SSF48403">
    <property type="entry name" value="Ankyrin repeat"/>
    <property type="match status" value="1"/>
</dbReference>
<sequence length="356" mass="39465">MGHVPAEIWLLVAEHLPVEDLIVLGGASRQMQRMMIPPLIRGYKLLELLHSQDEKSSVALLMHTKSIDIRVRGVHALTALHYAAMMGSQEVLRLLARHPQHKALLNIPENLNGDTPLMTAFRYSREEAFQLLLDAGPNLNLRDAQSESILYRAVKCQRTALVRILLSRGADPNHVGRYGLTPLILAIMDNRLDLVTVLVEGGCDVEQPDDRGHRPLAWAVISDNLAIVEVIFSQVTDPSTMANGKRAERSPLVWAVMKGNLDMVRLLLHYGADITQTPTDRRPPLIWAVIHCDLSVAEVLLQNGACPNEPDGNGQTALMWATIINDHDMIHLLLEHGADQEAVRARQRCVSLSSGV</sequence>
<feature type="repeat" description="ANK" evidence="3">
    <location>
        <begin position="145"/>
        <end position="177"/>
    </location>
</feature>
<dbReference type="Pfam" id="PF12796">
    <property type="entry name" value="Ank_2"/>
    <property type="match status" value="3"/>
</dbReference>
<gene>
    <name evidence="4" type="ORF">N7476_005141</name>
</gene>
<reference evidence="4" key="2">
    <citation type="journal article" date="2023" name="IMA Fungus">
        <title>Comparative genomic study of the Penicillium genus elucidates a diverse pangenome and 15 lateral gene transfer events.</title>
        <authorList>
            <person name="Petersen C."/>
            <person name="Sorensen T."/>
            <person name="Nielsen M.R."/>
            <person name="Sondergaard T.E."/>
            <person name="Sorensen J.L."/>
            <person name="Fitzpatrick D.A."/>
            <person name="Frisvad J.C."/>
            <person name="Nielsen K.L."/>
        </authorList>
    </citation>
    <scope>NUCLEOTIDE SEQUENCE</scope>
    <source>
        <strain evidence="4">IBT 21472</strain>
    </source>
</reference>
<evidence type="ECO:0000256" key="1">
    <source>
        <dbReference type="ARBA" id="ARBA00022737"/>
    </source>
</evidence>
<feature type="repeat" description="ANK" evidence="3">
    <location>
        <begin position="313"/>
        <end position="345"/>
    </location>
</feature>
<name>A0A9W9KTK9_9EURO</name>
<keyword evidence="1" id="KW-0677">Repeat</keyword>
<protein>
    <recommendedName>
        <fullName evidence="6">Ankyrin repeat-containing domain protein</fullName>
    </recommendedName>
</protein>
<evidence type="ECO:0000313" key="5">
    <source>
        <dbReference type="Proteomes" id="UP001147746"/>
    </source>
</evidence>
<dbReference type="Gene3D" id="1.25.40.20">
    <property type="entry name" value="Ankyrin repeat-containing domain"/>
    <property type="match status" value="3"/>
</dbReference>
<accession>A0A9W9KTK9</accession>
<dbReference type="PROSITE" id="PS50297">
    <property type="entry name" value="ANK_REP_REGION"/>
    <property type="match status" value="4"/>
</dbReference>
<feature type="repeat" description="ANK" evidence="3">
    <location>
        <begin position="178"/>
        <end position="210"/>
    </location>
</feature>
<proteinExistence type="predicted"/>
<keyword evidence="2 3" id="KW-0040">ANK repeat</keyword>
<dbReference type="EMBL" id="JAPZBO010000004">
    <property type="protein sequence ID" value="KAJ5318721.1"/>
    <property type="molecule type" value="Genomic_DNA"/>
</dbReference>
<evidence type="ECO:0000256" key="2">
    <source>
        <dbReference type="ARBA" id="ARBA00023043"/>
    </source>
</evidence>
<keyword evidence="5" id="KW-1185">Reference proteome</keyword>
<evidence type="ECO:0000313" key="4">
    <source>
        <dbReference type="EMBL" id="KAJ5318721.1"/>
    </source>
</evidence>
<comment type="caution">
    <text evidence="4">The sequence shown here is derived from an EMBL/GenBank/DDBJ whole genome shotgun (WGS) entry which is preliminary data.</text>
</comment>
<evidence type="ECO:0008006" key="6">
    <source>
        <dbReference type="Google" id="ProtNLM"/>
    </source>
</evidence>
<dbReference type="PANTHER" id="PTHR24198:SF165">
    <property type="entry name" value="ANKYRIN REPEAT-CONTAINING PROTEIN-RELATED"/>
    <property type="match status" value="1"/>
</dbReference>
<dbReference type="AlphaFoldDB" id="A0A9W9KTK9"/>
<feature type="repeat" description="ANK" evidence="3">
    <location>
        <begin position="247"/>
        <end position="279"/>
    </location>
</feature>